<keyword evidence="1 4" id="KW-0238">DNA-binding</keyword>
<protein>
    <submittedName>
        <fullName evidence="4">Putative transposase DNA-binding domain-containing protein</fullName>
    </submittedName>
</protein>
<proteinExistence type="predicted"/>
<dbReference type="GO" id="GO:0003677">
    <property type="term" value="F:DNA binding"/>
    <property type="evidence" value="ECO:0007669"/>
    <property type="project" value="UniProtKB-KW"/>
</dbReference>
<evidence type="ECO:0000313" key="5">
    <source>
        <dbReference type="Proteomes" id="UP000192674"/>
    </source>
</evidence>
<reference evidence="4 5" key="1">
    <citation type="submission" date="2017-04" db="EMBL/GenBank/DDBJ databases">
        <authorList>
            <person name="Afonso C.L."/>
            <person name="Miller P.J."/>
            <person name="Scott M.A."/>
            <person name="Spackman E."/>
            <person name="Goraichik I."/>
            <person name="Dimitrov K.M."/>
            <person name="Suarez D.L."/>
            <person name="Swayne D.E."/>
        </authorList>
    </citation>
    <scope>NUCLEOTIDE SEQUENCE [LARGE SCALE GENOMIC DNA]</scope>
    <source>
        <strain evidence="4 5">DSM 43828</strain>
    </source>
</reference>
<keyword evidence="5" id="KW-1185">Reference proteome</keyword>
<feature type="compositionally biased region" description="Basic and acidic residues" evidence="2">
    <location>
        <begin position="94"/>
        <end position="110"/>
    </location>
</feature>
<organism evidence="4 5">
    <name type="scientific">Kibdelosporangium aridum</name>
    <dbReference type="NCBI Taxonomy" id="2030"/>
    <lineage>
        <taxon>Bacteria</taxon>
        <taxon>Bacillati</taxon>
        <taxon>Actinomycetota</taxon>
        <taxon>Actinomycetes</taxon>
        <taxon>Pseudonocardiales</taxon>
        <taxon>Pseudonocardiaceae</taxon>
        <taxon>Kibdelosporangium</taxon>
    </lineage>
</organism>
<gene>
    <name evidence="4" type="ORF">SAMN05661093_06518</name>
</gene>
<feature type="region of interest" description="Disordered" evidence="2">
    <location>
        <begin position="94"/>
        <end position="127"/>
    </location>
</feature>
<evidence type="ECO:0000256" key="1">
    <source>
        <dbReference type="ARBA" id="ARBA00023125"/>
    </source>
</evidence>
<evidence type="ECO:0000256" key="2">
    <source>
        <dbReference type="SAM" id="MobiDB-lite"/>
    </source>
</evidence>
<dbReference type="Pfam" id="PF07282">
    <property type="entry name" value="Cas12f1-like_TNB"/>
    <property type="match status" value="1"/>
</dbReference>
<evidence type="ECO:0000259" key="3">
    <source>
        <dbReference type="Pfam" id="PF07282"/>
    </source>
</evidence>
<feature type="domain" description="Cas12f1-like TNB" evidence="3">
    <location>
        <begin position="182"/>
        <end position="238"/>
    </location>
</feature>
<dbReference type="Proteomes" id="UP000192674">
    <property type="component" value="Unassembled WGS sequence"/>
</dbReference>
<dbReference type="EMBL" id="FWXV01000006">
    <property type="protein sequence ID" value="SMD20642.1"/>
    <property type="molecule type" value="Genomic_DNA"/>
</dbReference>
<accession>A0A1Y5XZA5</accession>
<dbReference type="AlphaFoldDB" id="A0A1Y5XZA5"/>
<dbReference type="InterPro" id="IPR010095">
    <property type="entry name" value="Cas12f1-like_TNB"/>
</dbReference>
<sequence length="296" mass="33163">MRIPLNTTVAPSGTLRLVLRDQRVEVHYQIDARSMTSSARPAGDREIGVDKGYTEVLTDSDGQRHGTELSELLTSESDHRKIKNARRVKIRSVAEKARDAGQHAKADRITRNNLGTRKRDRRSSRWQQTVRTTTFRAVHAVVDKAALIAAEDLTKTFTGLARRGRNVNRRLAAWTKGITAEALASVSERRGSVLTLVNAAYTSQVFPCCQALGQRSGDRLHRTRCRVVWQADHAAAINALHRVGDPDITPHTPYQRVKRIVRERADRQPDQTADPGLQPTLWAESETSERSTLINK</sequence>
<feature type="region of interest" description="Disordered" evidence="2">
    <location>
        <begin position="264"/>
        <end position="296"/>
    </location>
</feature>
<evidence type="ECO:0000313" key="4">
    <source>
        <dbReference type="EMBL" id="SMD20642.1"/>
    </source>
</evidence>
<dbReference type="RefSeq" id="WP_200825789.1">
    <property type="nucleotide sequence ID" value="NZ_FWXV01000006.1"/>
</dbReference>
<name>A0A1Y5XZA5_KIBAR</name>